<reference evidence="1" key="1">
    <citation type="submission" date="2022-12" db="EMBL/GenBank/DDBJ databases">
        <authorList>
            <person name="Alioto T."/>
            <person name="Alioto T."/>
            <person name="Gomez Garrido J."/>
        </authorList>
    </citation>
    <scope>NUCLEOTIDE SEQUENCE</scope>
</reference>
<proteinExistence type="predicted"/>
<accession>A0AA35NVM6</accession>
<dbReference type="AlphaFoldDB" id="A0AA35NVM6"/>
<dbReference type="Proteomes" id="UP001178461">
    <property type="component" value="Chromosome 1"/>
</dbReference>
<protein>
    <submittedName>
        <fullName evidence="1">Uncharacterized protein</fullName>
    </submittedName>
</protein>
<organism evidence="1 2">
    <name type="scientific">Podarcis lilfordi</name>
    <name type="common">Lilford's wall lizard</name>
    <dbReference type="NCBI Taxonomy" id="74358"/>
    <lineage>
        <taxon>Eukaryota</taxon>
        <taxon>Metazoa</taxon>
        <taxon>Chordata</taxon>
        <taxon>Craniata</taxon>
        <taxon>Vertebrata</taxon>
        <taxon>Euteleostomi</taxon>
        <taxon>Lepidosauria</taxon>
        <taxon>Squamata</taxon>
        <taxon>Bifurcata</taxon>
        <taxon>Unidentata</taxon>
        <taxon>Episquamata</taxon>
        <taxon>Laterata</taxon>
        <taxon>Lacertibaenia</taxon>
        <taxon>Lacertidae</taxon>
        <taxon>Podarcis</taxon>
    </lineage>
</organism>
<evidence type="ECO:0000313" key="1">
    <source>
        <dbReference type="EMBL" id="CAI5762758.1"/>
    </source>
</evidence>
<sequence>MVPEGALRVYIFSFAVAPTQPFACLPGFWTCERAVKMAHAWHWEPERLQKKPTRRRRGNRELYPTLCHGARLH</sequence>
<keyword evidence="2" id="KW-1185">Reference proteome</keyword>
<dbReference type="EMBL" id="OX395126">
    <property type="protein sequence ID" value="CAI5762758.1"/>
    <property type="molecule type" value="Genomic_DNA"/>
</dbReference>
<gene>
    <name evidence="1" type="ORF">PODLI_1B038021</name>
</gene>
<evidence type="ECO:0000313" key="2">
    <source>
        <dbReference type="Proteomes" id="UP001178461"/>
    </source>
</evidence>
<name>A0AA35NVM6_9SAUR</name>